<dbReference type="OrthoDB" id="5464935at2"/>
<reference evidence="1 2" key="1">
    <citation type="submission" date="2019-03" db="EMBL/GenBank/DDBJ databases">
        <title>Genomic Encyclopedia of Type Strains, Phase IV (KMG-IV): sequencing the most valuable type-strain genomes for metagenomic binning, comparative biology and taxonomic classification.</title>
        <authorList>
            <person name="Goeker M."/>
        </authorList>
    </citation>
    <scope>NUCLEOTIDE SEQUENCE [LARGE SCALE GENOMIC DNA]</scope>
    <source>
        <strain evidence="1 2">DSM 6770</strain>
    </source>
</reference>
<evidence type="ECO:0000313" key="1">
    <source>
        <dbReference type="EMBL" id="TDU23044.1"/>
    </source>
</evidence>
<dbReference type="Proteomes" id="UP000295380">
    <property type="component" value="Unassembled WGS sequence"/>
</dbReference>
<name>A0A4R7NQ28_9GAMM</name>
<proteinExistence type="predicted"/>
<evidence type="ECO:0008006" key="3">
    <source>
        <dbReference type="Google" id="ProtNLM"/>
    </source>
</evidence>
<dbReference type="AlphaFoldDB" id="A0A4R7NQ28"/>
<protein>
    <recommendedName>
        <fullName evidence="3">Lipopolysaccharide kinase (Kdo/WaaP) family protein</fullName>
    </recommendedName>
</protein>
<dbReference type="RefSeq" id="WP_133696902.1">
    <property type="nucleotide sequence ID" value="NZ_SOBR01000003.1"/>
</dbReference>
<organism evidence="1 2">
    <name type="scientific">Chromohalobacter marismortui</name>
    <dbReference type="NCBI Taxonomy" id="42055"/>
    <lineage>
        <taxon>Bacteria</taxon>
        <taxon>Pseudomonadati</taxon>
        <taxon>Pseudomonadota</taxon>
        <taxon>Gammaproteobacteria</taxon>
        <taxon>Oceanospirillales</taxon>
        <taxon>Halomonadaceae</taxon>
        <taxon>Chromohalobacter</taxon>
    </lineage>
</organism>
<dbReference type="EMBL" id="SOBR01000003">
    <property type="protein sequence ID" value="TDU23044.1"/>
    <property type="molecule type" value="Genomic_DNA"/>
</dbReference>
<accession>A0A4R7NQ28</accession>
<keyword evidence="2" id="KW-1185">Reference proteome</keyword>
<gene>
    <name evidence="1" type="ORF">C8E00_103417</name>
</gene>
<comment type="caution">
    <text evidence="1">The sequence shown here is derived from an EMBL/GenBank/DDBJ whole genome shotgun (WGS) entry which is preliminary data.</text>
</comment>
<evidence type="ECO:0000313" key="2">
    <source>
        <dbReference type="Proteomes" id="UP000295380"/>
    </source>
</evidence>
<sequence length="181" mass="21133">MQFIQQSKYSTVYYDPHDDTFIKTFQPKLIDHLRYSLGIRPHPGHNFAKIAAKLQTLGIATPSIVIAKKRYLVTSNVRGVALKTRILDSPDLQARYLDILATYYHHDIHCRGLHTDNFLVRDNVIYAIDLDAYKAPTFFKYSKREFLECLQRSLKGDEAFLFDRLLKRLALDEDYQPLSKH</sequence>